<dbReference type="InterPro" id="IPR021765">
    <property type="entry name" value="UstYa-like"/>
</dbReference>
<reference evidence="3 4" key="1">
    <citation type="submission" date="2016-06" db="EMBL/GenBank/DDBJ databases">
        <authorList>
            <person name="Kjaerup R.B."/>
            <person name="Dalgaard T.S."/>
            <person name="Juul-Madsen H.R."/>
        </authorList>
    </citation>
    <scope>NUCLEOTIDE SEQUENCE [LARGE SCALE GENOMIC DNA]</scope>
</reference>
<comment type="similarity">
    <text evidence="2">Belongs to the ustYa family.</text>
</comment>
<keyword evidence="4" id="KW-1185">Reference proteome</keyword>
<name>A0A1X7RJL4_ZYMT9</name>
<evidence type="ECO:0000256" key="2">
    <source>
        <dbReference type="ARBA" id="ARBA00035112"/>
    </source>
</evidence>
<sequence>MVTYVWTTRAQDVCALGNEKIYDDVPLIYHKEHFRRAGFHDPRHAINTAYEGIPDDSNEAAWSHLLDAGVVTISPMENARLDHTSAPTRHDKSKFIVELEVFHQLHCLKWIRDRFWETELAALDSSVLAQFPQRRNHTDHCIDYLRQAIMCGSDLTPITFEWISEINGYIAHHSTQHVCRDFGAIYEWAKRRDDSGLQAGGNHMNVELQQHEKWD</sequence>
<dbReference type="Proteomes" id="UP000215127">
    <property type="component" value="Chromosome 2"/>
</dbReference>
<dbReference type="AlphaFoldDB" id="A0A1X7RJL4"/>
<evidence type="ECO:0000313" key="3">
    <source>
        <dbReference type="EMBL" id="SMQ47602.1"/>
    </source>
</evidence>
<comment type="pathway">
    <text evidence="1">Mycotoxin biosynthesis.</text>
</comment>
<evidence type="ECO:0000313" key="4">
    <source>
        <dbReference type="Proteomes" id="UP000215127"/>
    </source>
</evidence>
<dbReference type="Pfam" id="PF11807">
    <property type="entry name" value="UstYa"/>
    <property type="match status" value="1"/>
</dbReference>
<accession>A0A1X7RJL4</accession>
<dbReference type="PANTHER" id="PTHR33365:SF4">
    <property type="entry name" value="CYCLOCHLOROTINE BIOSYNTHESIS PROTEIN O"/>
    <property type="match status" value="1"/>
</dbReference>
<proteinExistence type="inferred from homology"/>
<dbReference type="STRING" id="1276538.A0A1X7RJL4"/>
<organism evidence="3 4">
    <name type="scientific">Zymoseptoria tritici (strain ST99CH_3D7)</name>
    <dbReference type="NCBI Taxonomy" id="1276538"/>
    <lineage>
        <taxon>Eukaryota</taxon>
        <taxon>Fungi</taxon>
        <taxon>Dikarya</taxon>
        <taxon>Ascomycota</taxon>
        <taxon>Pezizomycotina</taxon>
        <taxon>Dothideomycetes</taxon>
        <taxon>Dothideomycetidae</taxon>
        <taxon>Mycosphaerellales</taxon>
        <taxon>Mycosphaerellaceae</taxon>
        <taxon>Zymoseptoria</taxon>
    </lineage>
</organism>
<dbReference type="PANTHER" id="PTHR33365">
    <property type="entry name" value="YALI0B05434P"/>
    <property type="match status" value="1"/>
</dbReference>
<evidence type="ECO:0000256" key="1">
    <source>
        <dbReference type="ARBA" id="ARBA00004685"/>
    </source>
</evidence>
<gene>
    <name evidence="3" type="ORF">ZT3D7_G2750</name>
</gene>
<dbReference type="GO" id="GO:0043386">
    <property type="term" value="P:mycotoxin biosynthetic process"/>
    <property type="evidence" value="ECO:0007669"/>
    <property type="project" value="InterPro"/>
</dbReference>
<protein>
    <submittedName>
        <fullName evidence="3">Uncharacterized protein</fullName>
    </submittedName>
</protein>
<dbReference type="EMBL" id="LT853693">
    <property type="protein sequence ID" value="SMQ47602.1"/>
    <property type="molecule type" value="Genomic_DNA"/>
</dbReference>